<reference evidence="1 2" key="1">
    <citation type="submission" date="2018-11" db="EMBL/GenBank/DDBJ databases">
        <title>Phylogenetic determinants of toxin gene distribution in genomes of Brevibacillus laterosporus.</title>
        <authorList>
            <person name="Glare T.R."/>
            <person name="Durrant A."/>
            <person name="Berry C."/>
            <person name="Palma L."/>
            <person name="Ormskirk M."/>
            <person name="Cox M.O."/>
        </authorList>
    </citation>
    <scope>NUCLEOTIDE SEQUENCE [LARGE SCALE GENOMIC DNA]</scope>
    <source>
        <strain evidence="1 2">1821L</strain>
    </source>
</reference>
<protein>
    <submittedName>
        <fullName evidence="1">Uncharacterized protein</fullName>
    </submittedName>
</protein>
<dbReference type="EMBL" id="CP033464">
    <property type="protein sequence ID" value="QDX95390.1"/>
    <property type="molecule type" value="Genomic_DNA"/>
</dbReference>
<gene>
    <name evidence="1" type="ORF">EEL30_25775</name>
</gene>
<evidence type="ECO:0000313" key="1">
    <source>
        <dbReference type="EMBL" id="QDX95390.1"/>
    </source>
</evidence>
<dbReference type="AlphaFoldDB" id="A0A518VEH5"/>
<keyword evidence="2" id="KW-1185">Reference proteome</keyword>
<evidence type="ECO:0000313" key="2">
    <source>
        <dbReference type="Proteomes" id="UP000319432"/>
    </source>
</evidence>
<accession>A0A518VEH5</accession>
<sequence>MPLTANFVLITEVIKLDKKDGIISRYTLTEKEITEKKDSILMSNIRDIKQKNTAWIKVPTATPATTIPRM</sequence>
<name>A0A518VEH5_BRELA</name>
<dbReference type="Proteomes" id="UP000319432">
    <property type="component" value="Chromosome"/>
</dbReference>
<proteinExistence type="predicted"/>
<organism evidence="1 2">
    <name type="scientific">Brevibacillus laterosporus</name>
    <name type="common">Bacillus laterosporus</name>
    <dbReference type="NCBI Taxonomy" id="1465"/>
    <lineage>
        <taxon>Bacteria</taxon>
        <taxon>Bacillati</taxon>
        <taxon>Bacillota</taxon>
        <taxon>Bacilli</taxon>
        <taxon>Bacillales</taxon>
        <taxon>Paenibacillaceae</taxon>
        <taxon>Brevibacillus</taxon>
    </lineage>
</organism>